<reference evidence="2" key="2">
    <citation type="submission" date="2023-01" db="EMBL/GenBank/DDBJ databases">
        <title>Gilvimarinus xylanilyticus HB14 isolated from Caulerpa lentillifera aquaculture base in Hainan, China.</title>
        <authorList>
            <person name="Zhang Y.-J."/>
        </authorList>
    </citation>
    <scope>NUCLEOTIDE SEQUENCE</scope>
    <source>
        <strain evidence="2">HB14</strain>
    </source>
</reference>
<evidence type="ECO:0000313" key="3">
    <source>
        <dbReference type="Proteomes" id="UP001139319"/>
    </source>
</evidence>
<dbReference type="InterPro" id="IPR004843">
    <property type="entry name" value="Calcineurin-like_PHP"/>
</dbReference>
<dbReference type="RefSeq" id="WP_253966680.1">
    <property type="nucleotide sequence ID" value="NZ_JAMFTH010000001.1"/>
</dbReference>
<keyword evidence="3" id="KW-1185">Reference proteome</keyword>
<dbReference type="PANTHER" id="PTHR42850">
    <property type="entry name" value="METALLOPHOSPHOESTERASE"/>
    <property type="match status" value="1"/>
</dbReference>
<dbReference type="Gene3D" id="3.60.21.10">
    <property type="match status" value="1"/>
</dbReference>
<dbReference type="GO" id="GO:0005737">
    <property type="term" value="C:cytoplasm"/>
    <property type="evidence" value="ECO:0007669"/>
    <property type="project" value="TreeGrafter"/>
</dbReference>
<sequence>MSDCGAINLPARAADLDIIGDVHGCAQTLARLLEKLGYQKRQGVYQHPRRRVVFVGDIVDRGPRIREALAMVREMVERGSAYLILGNHEVHAYCYCTAHPHAPGNYLRPHTPRNTAIVAETLEQFANHSADWADHLRWIAKLPLYLASPELRVVHACWDESAIARLQTPQLSMPQWQALADPGCGTATAVKRLTSGIDLPLPDGAQMISAEGYTRRSFRAKFWPPAAQQYRDLVFQPDPLPAHLGERPIDEHLKAQLVVYDSDQPPLFVGHYWLNGTPQPVAPNIACLDYGAVRFGRLVAYRNDGSARIKPANFSWVYVDP</sequence>
<dbReference type="AlphaFoldDB" id="A0A9X2I2P1"/>
<feature type="domain" description="Calcineurin-like phosphoesterase" evidence="1">
    <location>
        <begin position="18"/>
        <end position="100"/>
    </location>
</feature>
<proteinExistence type="predicted"/>
<dbReference type="EMBL" id="JAMFTH010000001">
    <property type="protein sequence ID" value="MCP8898402.1"/>
    <property type="molecule type" value="Genomic_DNA"/>
</dbReference>
<dbReference type="SUPFAM" id="SSF56300">
    <property type="entry name" value="Metallo-dependent phosphatases"/>
    <property type="match status" value="1"/>
</dbReference>
<name>A0A9X2I2P1_9GAMM</name>
<protein>
    <submittedName>
        <fullName evidence="2">Metallophosphoesterase</fullName>
    </submittedName>
</protein>
<dbReference type="InterPro" id="IPR029052">
    <property type="entry name" value="Metallo-depent_PP-like"/>
</dbReference>
<dbReference type="Pfam" id="PF00149">
    <property type="entry name" value="Metallophos"/>
    <property type="match status" value="1"/>
</dbReference>
<reference evidence="2" key="1">
    <citation type="submission" date="2022-05" db="EMBL/GenBank/DDBJ databases">
        <authorList>
            <person name="Sun H.-N."/>
        </authorList>
    </citation>
    <scope>NUCLEOTIDE SEQUENCE</scope>
    <source>
        <strain evidence="2">HB14</strain>
    </source>
</reference>
<dbReference type="GO" id="GO:0016791">
    <property type="term" value="F:phosphatase activity"/>
    <property type="evidence" value="ECO:0007669"/>
    <property type="project" value="TreeGrafter"/>
</dbReference>
<dbReference type="InterPro" id="IPR050126">
    <property type="entry name" value="Ap4A_hydrolase"/>
</dbReference>
<comment type="caution">
    <text evidence="2">The sequence shown here is derived from an EMBL/GenBank/DDBJ whole genome shotgun (WGS) entry which is preliminary data.</text>
</comment>
<evidence type="ECO:0000313" key="2">
    <source>
        <dbReference type="EMBL" id="MCP8898402.1"/>
    </source>
</evidence>
<dbReference type="PANTHER" id="PTHR42850:SF7">
    <property type="entry name" value="BIS(5'-NUCLEOSYL)-TETRAPHOSPHATASE PRPE [ASYMMETRICAL]"/>
    <property type="match status" value="1"/>
</dbReference>
<dbReference type="Proteomes" id="UP001139319">
    <property type="component" value="Unassembled WGS sequence"/>
</dbReference>
<accession>A0A9X2I2P1</accession>
<evidence type="ECO:0000259" key="1">
    <source>
        <dbReference type="Pfam" id="PF00149"/>
    </source>
</evidence>
<gene>
    <name evidence="2" type="ORF">M6D89_03715</name>
</gene>
<organism evidence="2 3">
    <name type="scientific">Gilvimarinus xylanilyticus</name>
    <dbReference type="NCBI Taxonomy" id="2944139"/>
    <lineage>
        <taxon>Bacteria</taxon>
        <taxon>Pseudomonadati</taxon>
        <taxon>Pseudomonadota</taxon>
        <taxon>Gammaproteobacteria</taxon>
        <taxon>Cellvibrionales</taxon>
        <taxon>Cellvibrionaceae</taxon>
        <taxon>Gilvimarinus</taxon>
    </lineage>
</organism>